<evidence type="ECO:0000313" key="4">
    <source>
        <dbReference type="Proteomes" id="UP000029278"/>
    </source>
</evidence>
<sequence>MRFLLVIRDTSYTDAGPGAPDVIPPLPDPEAKLKTSGYLVLASRQEAQIRKRIREVDAAVLDMPIDTVRRWGGLLLEWKPLPLLWWCSAEAAAASLEACETDVPIDGILTPSMSAQELHWALQIGAKHFLERQAWMDERAQLVSRLEERKWIDMAKGILCDVNKVSEAEAYDMLRKRAMNERKRMVDVATSVVRAHQQLKF</sequence>
<dbReference type="InterPro" id="IPR005561">
    <property type="entry name" value="ANTAR"/>
</dbReference>
<protein>
    <submittedName>
        <fullName evidence="2">ANTAR domain protein</fullName>
    </submittedName>
    <submittedName>
        <fullName evidence="3">ANTAR domain-containing protein</fullName>
    </submittedName>
</protein>
<dbReference type="InterPro" id="IPR011006">
    <property type="entry name" value="CheY-like_superfamily"/>
</dbReference>
<accession>A0A090Y7Q6</accession>
<dbReference type="InterPro" id="IPR036388">
    <property type="entry name" value="WH-like_DNA-bd_sf"/>
</dbReference>
<dbReference type="Proteomes" id="UP000029278">
    <property type="component" value="Unassembled WGS sequence"/>
</dbReference>
<comment type="caution">
    <text evidence="2">The sequence shown here is derived from an EMBL/GenBank/DDBJ whole genome shotgun (WGS) entry which is preliminary data.</text>
</comment>
<dbReference type="SUPFAM" id="SSF52172">
    <property type="entry name" value="CheY-like"/>
    <property type="match status" value="1"/>
</dbReference>
<evidence type="ECO:0000313" key="2">
    <source>
        <dbReference type="EMBL" id="KFM94216.1"/>
    </source>
</evidence>
<dbReference type="OrthoDB" id="9795002at2"/>
<dbReference type="STRING" id="44252.DJ90_4741"/>
<dbReference type="GeneID" id="77010917"/>
<evidence type="ECO:0000259" key="1">
    <source>
        <dbReference type="PROSITE" id="PS50921"/>
    </source>
</evidence>
<feature type="domain" description="ANTAR" evidence="1">
    <location>
        <begin position="132"/>
        <end position="193"/>
    </location>
</feature>
<dbReference type="PROSITE" id="PS50921">
    <property type="entry name" value="ANTAR"/>
    <property type="match status" value="1"/>
</dbReference>
<proteinExistence type="predicted"/>
<dbReference type="Proteomes" id="UP000442469">
    <property type="component" value="Unassembled WGS sequence"/>
</dbReference>
<dbReference type="Pfam" id="PF03861">
    <property type="entry name" value="ANTAR"/>
    <property type="match status" value="1"/>
</dbReference>
<evidence type="ECO:0000313" key="3">
    <source>
        <dbReference type="EMBL" id="MUG21291.1"/>
    </source>
</evidence>
<dbReference type="EMBL" id="WNZZ01000001">
    <property type="protein sequence ID" value="MUG21291.1"/>
    <property type="molecule type" value="Genomic_DNA"/>
</dbReference>
<dbReference type="RefSeq" id="WP_036619051.1">
    <property type="nucleotide sequence ID" value="NZ_BOSD01000002.1"/>
</dbReference>
<dbReference type="GO" id="GO:0003723">
    <property type="term" value="F:RNA binding"/>
    <property type="evidence" value="ECO:0007669"/>
    <property type="project" value="InterPro"/>
</dbReference>
<reference evidence="2 4" key="1">
    <citation type="submission" date="2014-04" db="EMBL/GenBank/DDBJ databases">
        <authorList>
            <person name="Bishop-Lilly K.A."/>
            <person name="Broomall S.M."/>
            <person name="Chain P.S."/>
            <person name="Chertkov O."/>
            <person name="Coyne S.R."/>
            <person name="Daligault H.E."/>
            <person name="Davenport K.W."/>
            <person name="Erkkila T."/>
            <person name="Frey K.G."/>
            <person name="Gibbons H.S."/>
            <person name="Gu W."/>
            <person name="Jaissle J."/>
            <person name="Johnson S.L."/>
            <person name="Koroleva G.I."/>
            <person name="Ladner J.T."/>
            <person name="Lo C.-C."/>
            <person name="Minogue T.D."/>
            <person name="Munk C."/>
            <person name="Palacios G.F."/>
            <person name="Redden C.L."/>
            <person name="Rosenzweig C.N."/>
            <person name="Scholz M.B."/>
            <person name="Teshima H."/>
            <person name="Xu Y."/>
        </authorList>
    </citation>
    <scope>NUCLEOTIDE SEQUENCE [LARGE SCALE GENOMIC DNA]</scope>
    <source>
        <strain evidence="2 4">8244</strain>
    </source>
</reference>
<dbReference type="EMBL" id="JMQA01000048">
    <property type="protein sequence ID" value="KFM94216.1"/>
    <property type="molecule type" value="Genomic_DNA"/>
</dbReference>
<dbReference type="Gene3D" id="1.10.10.10">
    <property type="entry name" value="Winged helix-like DNA-binding domain superfamily/Winged helix DNA-binding domain"/>
    <property type="match status" value="1"/>
</dbReference>
<dbReference type="AlphaFoldDB" id="A0A090Y7Q6"/>
<gene>
    <name evidence="2" type="ORF">DJ90_4741</name>
    <name evidence="3" type="ORF">GNQ08_02435</name>
</gene>
<organism evidence="2 4">
    <name type="scientific">Paenibacillus macerans</name>
    <name type="common">Bacillus macerans</name>
    <dbReference type="NCBI Taxonomy" id="44252"/>
    <lineage>
        <taxon>Bacteria</taxon>
        <taxon>Bacillati</taxon>
        <taxon>Bacillota</taxon>
        <taxon>Bacilli</taxon>
        <taxon>Bacillales</taxon>
        <taxon>Paenibacillaceae</taxon>
        <taxon>Paenibacillus</taxon>
    </lineage>
</organism>
<name>A0A090Y7Q6_PAEMA</name>
<dbReference type="SMART" id="SM01012">
    <property type="entry name" value="ANTAR"/>
    <property type="match status" value="1"/>
</dbReference>
<evidence type="ECO:0000313" key="5">
    <source>
        <dbReference type="Proteomes" id="UP000442469"/>
    </source>
</evidence>
<reference evidence="3 5" key="2">
    <citation type="submission" date="2019-11" db="EMBL/GenBank/DDBJ databases">
        <title>Draft genome sequences of five Paenibacillus species of dairy origin.</title>
        <authorList>
            <person name="Olajide A.M."/>
            <person name="Chen S."/>
            <person name="Lapointe G."/>
        </authorList>
    </citation>
    <scope>NUCLEOTIDE SEQUENCE [LARGE SCALE GENOMIC DNA]</scope>
    <source>
        <strain evidence="3 5">3CT49</strain>
    </source>
</reference>
<dbReference type="HOGENOM" id="CLU_1365099_0_0_9"/>
<keyword evidence="4" id="KW-1185">Reference proteome</keyword>
<dbReference type="PATRIC" id="fig|44252.3.peg.5838"/>